<dbReference type="InterPro" id="IPR000156">
    <property type="entry name" value="Ran_bind_dom"/>
</dbReference>
<dbReference type="EMBL" id="PQFF01000017">
    <property type="protein sequence ID" value="RHZ88975.1"/>
    <property type="molecule type" value="Genomic_DNA"/>
</dbReference>
<evidence type="ECO:0000313" key="5">
    <source>
        <dbReference type="EMBL" id="RHZ88975.1"/>
    </source>
</evidence>
<evidence type="ECO:0000256" key="3">
    <source>
        <dbReference type="SAM" id="MobiDB-lite"/>
    </source>
</evidence>
<dbReference type="GO" id="GO:0005634">
    <property type="term" value="C:nucleus"/>
    <property type="evidence" value="ECO:0007669"/>
    <property type="project" value="UniProtKB-SubCell"/>
</dbReference>
<dbReference type="OrthoDB" id="185618at2759"/>
<feature type="compositionally biased region" description="Polar residues" evidence="3">
    <location>
        <begin position="1"/>
        <end position="15"/>
    </location>
</feature>
<dbReference type="Pfam" id="PF00638">
    <property type="entry name" value="Ran_BP1"/>
    <property type="match status" value="1"/>
</dbReference>
<dbReference type="Proteomes" id="UP000266861">
    <property type="component" value="Unassembled WGS sequence"/>
</dbReference>
<reference evidence="5 6" key="1">
    <citation type="submission" date="2018-08" db="EMBL/GenBank/DDBJ databases">
        <title>Genome and evolution of the arbuscular mycorrhizal fungus Diversispora epigaea (formerly Glomus versiforme) and its bacterial endosymbionts.</title>
        <authorList>
            <person name="Sun X."/>
            <person name="Fei Z."/>
            <person name="Harrison M."/>
        </authorList>
    </citation>
    <scope>NUCLEOTIDE SEQUENCE [LARGE SCALE GENOMIC DNA]</scope>
    <source>
        <strain evidence="5 6">IT104</strain>
    </source>
</reference>
<dbReference type="InterPro" id="IPR011993">
    <property type="entry name" value="PH-like_dom_sf"/>
</dbReference>
<comment type="caution">
    <text evidence="5">The sequence shown here is derived from an EMBL/GenBank/DDBJ whole genome shotgun (WGS) entry which is preliminary data.</text>
</comment>
<evidence type="ECO:0000256" key="2">
    <source>
        <dbReference type="ARBA" id="ARBA00023242"/>
    </source>
</evidence>
<name>A0A397JKT3_9GLOM</name>
<accession>A0A397JKT3</accession>
<feature type="domain" description="RanBD1" evidence="4">
    <location>
        <begin position="114"/>
        <end position="184"/>
    </location>
</feature>
<feature type="region of interest" description="Disordered" evidence="3">
    <location>
        <begin position="46"/>
        <end position="69"/>
    </location>
</feature>
<dbReference type="STRING" id="1348612.A0A397JKT3"/>
<comment type="subcellular location">
    <subcellularLocation>
        <location evidence="1">Nucleus</location>
    </subcellularLocation>
</comment>
<keyword evidence="6" id="KW-1185">Reference proteome</keyword>
<protein>
    <recommendedName>
        <fullName evidence="4">RanBD1 domain-containing protein</fullName>
    </recommendedName>
</protein>
<dbReference type="AlphaFoldDB" id="A0A397JKT3"/>
<feature type="compositionally biased region" description="Acidic residues" evidence="3">
    <location>
        <begin position="250"/>
        <end position="263"/>
    </location>
</feature>
<dbReference type="PANTHER" id="PTHR23138:SF142">
    <property type="entry name" value="RAN-BINDING PROTEIN 3B-RELATED"/>
    <property type="match status" value="1"/>
</dbReference>
<evidence type="ECO:0000313" key="6">
    <source>
        <dbReference type="Proteomes" id="UP000266861"/>
    </source>
</evidence>
<dbReference type="Gene3D" id="2.30.29.30">
    <property type="entry name" value="Pleckstrin-homology domain (PH domain)/Phosphotyrosine-binding domain (PTB)"/>
    <property type="match status" value="1"/>
</dbReference>
<feature type="region of interest" description="Disordered" evidence="3">
    <location>
        <begin position="1"/>
        <end position="24"/>
    </location>
</feature>
<evidence type="ECO:0000256" key="1">
    <source>
        <dbReference type="ARBA" id="ARBA00004123"/>
    </source>
</evidence>
<evidence type="ECO:0000259" key="4">
    <source>
        <dbReference type="PROSITE" id="PS50196"/>
    </source>
</evidence>
<sequence length="278" mass="31458">MNSKISSSEVSNLPSSKGVFGSRSKYAGNSLMKSFASTLDSKKSIFDEQPIQNKEENNKNDKETMEEEVPLEVGTNTLLQEIEGRNINNNNNSNNNYNYNNNNNIFLIILINLVFTREENETAQHSTRAKLFCLDGKTWKERGVRILKLNYPISNEKSPRIVMRTDNILKVILNVALFQGMHIERSQEKFIRLFAFEGDQLVHLAIKLHNINAVDGLFKAITDAIPLAKNQSHLVVSEESRGKKRKVEDLEGDDDDSNDDGPGDENAIKCLVIEFLLN</sequence>
<keyword evidence="2" id="KW-0539">Nucleus</keyword>
<feature type="region of interest" description="Disordered" evidence="3">
    <location>
        <begin position="238"/>
        <end position="265"/>
    </location>
</feature>
<feature type="compositionally biased region" description="Basic and acidic residues" evidence="3">
    <location>
        <begin position="238"/>
        <end position="249"/>
    </location>
</feature>
<gene>
    <name evidence="5" type="ORF">Glove_19g218</name>
</gene>
<dbReference type="SUPFAM" id="SSF50729">
    <property type="entry name" value="PH domain-like"/>
    <property type="match status" value="1"/>
</dbReference>
<organism evidence="5 6">
    <name type="scientific">Diversispora epigaea</name>
    <dbReference type="NCBI Taxonomy" id="1348612"/>
    <lineage>
        <taxon>Eukaryota</taxon>
        <taxon>Fungi</taxon>
        <taxon>Fungi incertae sedis</taxon>
        <taxon>Mucoromycota</taxon>
        <taxon>Glomeromycotina</taxon>
        <taxon>Glomeromycetes</taxon>
        <taxon>Diversisporales</taxon>
        <taxon>Diversisporaceae</taxon>
        <taxon>Diversispora</taxon>
    </lineage>
</organism>
<dbReference type="SMART" id="SM00160">
    <property type="entry name" value="RanBD"/>
    <property type="match status" value="1"/>
</dbReference>
<dbReference type="InterPro" id="IPR045255">
    <property type="entry name" value="RanBP1-like"/>
</dbReference>
<dbReference type="PROSITE" id="PS50196">
    <property type="entry name" value="RANBD1"/>
    <property type="match status" value="1"/>
</dbReference>
<proteinExistence type="predicted"/>
<feature type="compositionally biased region" description="Basic and acidic residues" evidence="3">
    <location>
        <begin position="53"/>
        <end position="63"/>
    </location>
</feature>
<dbReference type="PANTHER" id="PTHR23138">
    <property type="entry name" value="RAN BINDING PROTEIN"/>
    <property type="match status" value="1"/>
</dbReference>